<comment type="caution">
    <text evidence="2">The sequence shown here is derived from an EMBL/GenBank/DDBJ whole genome shotgun (WGS) entry which is preliminary data.</text>
</comment>
<dbReference type="STRING" id="543379.A0A232EY36"/>
<dbReference type="SUPFAM" id="SSF54695">
    <property type="entry name" value="POZ domain"/>
    <property type="match status" value="1"/>
</dbReference>
<dbReference type="Gene3D" id="3.30.710.10">
    <property type="entry name" value="Potassium Channel Kv1.1, Chain A"/>
    <property type="match status" value="1"/>
</dbReference>
<reference evidence="2 3" key="1">
    <citation type="journal article" date="2017" name="Curr. Biol.">
        <title>The Evolution of Venom by Co-option of Single-Copy Genes.</title>
        <authorList>
            <person name="Martinson E.O."/>
            <person name="Mrinalini"/>
            <person name="Kelkar Y.D."/>
            <person name="Chang C.H."/>
            <person name="Werren J.H."/>
        </authorList>
    </citation>
    <scope>NUCLEOTIDE SEQUENCE [LARGE SCALE GENOMIC DNA]</scope>
    <source>
        <strain evidence="2 3">Alberta</strain>
        <tissue evidence="2">Whole body</tissue>
    </source>
</reference>
<dbReference type="PANTHER" id="PTHR24413">
    <property type="entry name" value="SPECKLE-TYPE POZ PROTEIN"/>
    <property type="match status" value="1"/>
</dbReference>
<gene>
    <name evidence="2" type="ORF">TSAR_012762</name>
</gene>
<name>A0A232EY36_9HYME</name>
<dbReference type="Pfam" id="PF00651">
    <property type="entry name" value="BTB"/>
    <property type="match status" value="1"/>
</dbReference>
<dbReference type="AlphaFoldDB" id="A0A232EY36"/>
<evidence type="ECO:0000313" key="3">
    <source>
        <dbReference type="Proteomes" id="UP000215335"/>
    </source>
</evidence>
<dbReference type="OrthoDB" id="10249567at2759"/>
<dbReference type="Proteomes" id="UP000215335">
    <property type="component" value="Unassembled WGS sequence"/>
</dbReference>
<dbReference type="FunFam" id="3.30.710.10:FF:000159">
    <property type="entry name" value="Speckle-type POZ protein B"/>
    <property type="match status" value="1"/>
</dbReference>
<feature type="domain" description="BTB" evidence="1">
    <location>
        <begin position="29"/>
        <end position="96"/>
    </location>
</feature>
<evidence type="ECO:0000259" key="1">
    <source>
        <dbReference type="PROSITE" id="PS50097"/>
    </source>
</evidence>
<dbReference type="SMART" id="SM00225">
    <property type="entry name" value="BTB"/>
    <property type="match status" value="1"/>
</dbReference>
<dbReference type="PROSITE" id="PS50097">
    <property type="entry name" value="BTB"/>
    <property type="match status" value="1"/>
</dbReference>
<sequence>MGDLITPFIGEKSSMQDDLENLLKLKKFSNVNIIVGNKEFPVHKNILSVRSPVFSAMFEANMRESIENVVEVNDSSPEIMNELLQFIYTDNVNLEVVPIMELLTAADKYQVEGLRVKCLESIMANLSTENFAEVLDIVDR</sequence>
<keyword evidence="3" id="KW-1185">Reference proteome</keyword>
<accession>A0A232EY36</accession>
<proteinExistence type="predicted"/>
<protein>
    <recommendedName>
        <fullName evidence="1">BTB domain-containing protein</fullName>
    </recommendedName>
</protein>
<organism evidence="2 3">
    <name type="scientific">Trichomalopsis sarcophagae</name>
    <dbReference type="NCBI Taxonomy" id="543379"/>
    <lineage>
        <taxon>Eukaryota</taxon>
        <taxon>Metazoa</taxon>
        <taxon>Ecdysozoa</taxon>
        <taxon>Arthropoda</taxon>
        <taxon>Hexapoda</taxon>
        <taxon>Insecta</taxon>
        <taxon>Pterygota</taxon>
        <taxon>Neoptera</taxon>
        <taxon>Endopterygota</taxon>
        <taxon>Hymenoptera</taxon>
        <taxon>Apocrita</taxon>
        <taxon>Proctotrupomorpha</taxon>
        <taxon>Chalcidoidea</taxon>
        <taxon>Pteromalidae</taxon>
        <taxon>Pteromalinae</taxon>
        <taxon>Trichomalopsis</taxon>
    </lineage>
</organism>
<dbReference type="InterPro" id="IPR011333">
    <property type="entry name" value="SKP1/BTB/POZ_sf"/>
</dbReference>
<dbReference type="EMBL" id="NNAY01001721">
    <property type="protein sequence ID" value="OXU23128.1"/>
    <property type="molecule type" value="Genomic_DNA"/>
</dbReference>
<dbReference type="InterPro" id="IPR000210">
    <property type="entry name" value="BTB/POZ_dom"/>
</dbReference>
<evidence type="ECO:0000313" key="2">
    <source>
        <dbReference type="EMBL" id="OXU23128.1"/>
    </source>
</evidence>